<dbReference type="GO" id="GO:0005886">
    <property type="term" value="C:plasma membrane"/>
    <property type="evidence" value="ECO:0007669"/>
    <property type="project" value="UniProtKB-SubCell"/>
</dbReference>
<dbReference type="PANTHER" id="PTHR34184:SF4">
    <property type="entry name" value="UPF0718 PROTEIN YCGR"/>
    <property type="match status" value="1"/>
</dbReference>
<evidence type="ECO:0000256" key="6">
    <source>
        <dbReference type="ARBA" id="ARBA00023136"/>
    </source>
</evidence>
<feature type="transmembrane region" description="Helical" evidence="7">
    <location>
        <begin position="24"/>
        <end position="50"/>
    </location>
</feature>
<comment type="caution">
    <text evidence="8">The sequence shown here is derived from an EMBL/GenBank/DDBJ whole genome shotgun (WGS) entry which is preliminary data.</text>
</comment>
<feature type="transmembrane region" description="Helical" evidence="7">
    <location>
        <begin position="255"/>
        <end position="273"/>
    </location>
</feature>
<evidence type="ECO:0000256" key="1">
    <source>
        <dbReference type="ARBA" id="ARBA00004651"/>
    </source>
</evidence>
<dbReference type="InterPro" id="IPR005524">
    <property type="entry name" value="DUF318"/>
</dbReference>
<evidence type="ECO:0000256" key="2">
    <source>
        <dbReference type="ARBA" id="ARBA00006386"/>
    </source>
</evidence>
<organism evidence="8 9">
    <name type="scientific">Paraliobacillus ryukyuensis</name>
    <dbReference type="NCBI Taxonomy" id="200904"/>
    <lineage>
        <taxon>Bacteria</taxon>
        <taxon>Bacillati</taxon>
        <taxon>Bacillota</taxon>
        <taxon>Bacilli</taxon>
        <taxon>Bacillales</taxon>
        <taxon>Bacillaceae</taxon>
        <taxon>Paraliobacillus</taxon>
    </lineage>
</organism>
<comment type="similarity">
    <text evidence="2">Belongs to the UPF0718 family.</text>
</comment>
<sequence>MLYSGGTILSIIEVPAAILQMNTIFISILIEALPFVLIGVFIAGIIQIFVTESHVKRWLPKNRYLAIVSSCFIGACFPACECGIVPIVRRLLGKGVPIYAGIGFMLTGPLINPMVILSTYMAFGNNLNMAISRMIIGFVLALMIAFIVSCFFRSNHLKIPDHFGQEHHDGHGHHSLMHKLKDTVMHAIDEFFDIGKFLIVGALIAAFVQTFLSAEVLIELGEGTASSTAVMMALAYLLSLCSEADAFIGVSFQHLFPPAAILSFLIYGPMLDLKNTMMMLSVFKARFVFVLLIVITVVVYGGMIIIQTLA</sequence>
<keyword evidence="6 7" id="KW-0472">Membrane</keyword>
<evidence type="ECO:0000256" key="7">
    <source>
        <dbReference type="SAM" id="Phobius"/>
    </source>
</evidence>
<keyword evidence="4 7" id="KW-0812">Transmembrane</keyword>
<feature type="transmembrane region" description="Helical" evidence="7">
    <location>
        <begin position="197"/>
        <end position="218"/>
    </location>
</feature>
<feature type="transmembrane region" description="Helical" evidence="7">
    <location>
        <begin position="285"/>
        <end position="306"/>
    </location>
</feature>
<dbReference type="STRING" id="200904.GCA_900168775_00502"/>
<proteinExistence type="inferred from homology"/>
<dbReference type="AlphaFoldDB" id="A0A366EEK8"/>
<dbReference type="Pfam" id="PF03773">
    <property type="entry name" value="ArsP_1"/>
    <property type="match status" value="1"/>
</dbReference>
<keyword evidence="5 7" id="KW-1133">Transmembrane helix</keyword>
<evidence type="ECO:0000313" key="8">
    <source>
        <dbReference type="EMBL" id="RBP00466.1"/>
    </source>
</evidence>
<accession>A0A366EEK8</accession>
<comment type="subcellular location">
    <subcellularLocation>
        <location evidence="1">Cell membrane</location>
        <topology evidence="1">Multi-pass membrane protein</topology>
    </subcellularLocation>
</comment>
<dbReference type="InterPro" id="IPR052923">
    <property type="entry name" value="UPF0718"/>
</dbReference>
<keyword evidence="9" id="KW-1185">Reference proteome</keyword>
<dbReference type="PANTHER" id="PTHR34184">
    <property type="entry name" value="UPF0718 PROTEIN YCGR"/>
    <property type="match status" value="1"/>
</dbReference>
<evidence type="ECO:0000256" key="3">
    <source>
        <dbReference type="ARBA" id="ARBA00022475"/>
    </source>
</evidence>
<dbReference type="RefSeq" id="WP_425451855.1">
    <property type="nucleotide sequence ID" value="NZ_BAABQN010000002.1"/>
</dbReference>
<feature type="transmembrane region" description="Helical" evidence="7">
    <location>
        <begin position="135"/>
        <end position="154"/>
    </location>
</feature>
<evidence type="ECO:0000256" key="5">
    <source>
        <dbReference type="ARBA" id="ARBA00022989"/>
    </source>
</evidence>
<evidence type="ECO:0000256" key="4">
    <source>
        <dbReference type="ARBA" id="ARBA00022692"/>
    </source>
</evidence>
<gene>
    <name evidence="8" type="ORF">DES48_102229</name>
</gene>
<reference evidence="8 9" key="1">
    <citation type="submission" date="2018-06" db="EMBL/GenBank/DDBJ databases">
        <title>Genomic Encyclopedia of Type Strains, Phase IV (KMG-IV): sequencing the most valuable type-strain genomes for metagenomic binning, comparative biology and taxonomic classification.</title>
        <authorList>
            <person name="Goeker M."/>
        </authorList>
    </citation>
    <scope>NUCLEOTIDE SEQUENCE [LARGE SCALE GENOMIC DNA]</scope>
    <source>
        <strain evidence="8 9">DSM 15140</strain>
    </source>
</reference>
<protein>
    <recommendedName>
        <fullName evidence="10">Permease</fullName>
    </recommendedName>
</protein>
<evidence type="ECO:0008006" key="10">
    <source>
        <dbReference type="Google" id="ProtNLM"/>
    </source>
</evidence>
<evidence type="ECO:0000313" key="9">
    <source>
        <dbReference type="Proteomes" id="UP000252254"/>
    </source>
</evidence>
<name>A0A366EEK8_9BACI</name>
<keyword evidence="3" id="KW-1003">Cell membrane</keyword>
<dbReference type="Proteomes" id="UP000252254">
    <property type="component" value="Unassembled WGS sequence"/>
</dbReference>
<feature type="transmembrane region" description="Helical" evidence="7">
    <location>
        <begin position="98"/>
        <end position="123"/>
    </location>
</feature>
<dbReference type="EMBL" id="QNRI01000002">
    <property type="protein sequence ID" value="RBP00466.1"/>
    <property type="molecule type" value="Genomic_DNA"/>
</dbReference>
<feature type="transmembrane region" description="Helical" evidence="7">
    <location>
        <begin position="62"/>
        <end position="86"/>
    </location>
</feature>